<evidence type="ECO:0000313" key="5">
    <source>
        <dbReference type="Proteomes" id="UP000179179"/>
    </source>
</evidence>
<dbReference type="GO" id="GO:0016491">
    <property type="term" value="F:oxidoreductase activity"/>
    <property type="evidence" value="ECO:0007669"/>
    <property type="project" value="TreeGrafter"/>
</dbReference>
<feature type="chain" id="PRO_5009534856" evidence="2">
    <location>
        <begin position="21"/>
        <end position="508"/>
    </location>
</feature>
<dbReference type="InterPro" id="IPR051468">
    <property type="entry name" value="Fungal_SecMetab_SDRs"/>
</dbReference>
<gene>
    <name evidence="4" type="ORF">ABOM_001335</name>
</gene>
<evidence type="ECO:0000256" key="2">
    <source>
        <dbReference type="SAM" id="SignalP"/>
    </source>
</evidence>
<dbReference type="PRINTS" id="PR00081">
    <property type="entry name" value="GDHRDH"/>
</dbReference>
<dbReference type="CDD" id="cd01285">
    <property type="entry name" value="nucleoside_deaminase"/>
    <property type="match status" value="1"/>
</dbReference>
<comment type="similarity">
    <text evidence="1">Belongs to the short-chain dehydrogenases/reductases (SDR) family.</text>
</comment>
<dbReference type="PANTHER" id="PTHR43544">
    <property type="entry name" value="SHORT-CHAIN DEHYDROGENASE/REDUCTASE"/>
    <property type="match status" value="1"/>
</dbReference>
<dbReference type="GO" id="GO:0006139">
    <property type="term" value="P:nucleobase-containing compound metabolic process"/>
    <property type="evidence" value="ECO:0007669"/>
    <property type="project" value="UniProtKB-ARBA"/>
</dbReference>
<dbReference type="OrthoDB" id="1933717at2759"/>
<dbReference type="GO" id="GO:0019748">
    <property type="term" value="P:secondary metabolic process"/>
    <property type="evidence" value="ECO:0007669"/>
    <property type="project" value="TreeGrafter"/>
</dbReference>
<dbReference type="EMBL" id="LYCR01000005">
    <property type="protein sequence ID" value="OGM50061.1"/>
    <property type="molecule type" value="Genomic_DNA"/>
</dbReference>
<dbReference type="InterPro" id="IPR002125">
    <property type="entry name" value="CMP_dCMP_dom"/>
</dbReference>
<dbReference type="GeneID" id="34444725"/>
<dbReference type="Proteomes" id="UP000179179">
    <property type="component" value="Unassembled WGS sequence"/>
</dbReference>
<comment type="caution">
    <text evidence="4">The sequence shown here is derived from an EMBL/GenBank/DDBJ whole genome shotgun (WGS) entry which is preliminary data.</text>
</comment>
<dbReference type="RefSeq" id="XP_022393778.1">
    <property type="nucleotide sequence ID" value="XM_022528465.1"/>
</dbReference>
<dbReference type="SUPFAM" id="SSF53927">
    <property type="entry name" value="Cytidine deaminase-like"/>
    <property type="match status" value="1"/>
</dbReference>
<evidence type="ECO:0000313" key="4">
    <source>
        <dbReference type="EMBL" id="OGM50061.1"/>
    </source>
</evidence>
<evidence type="ECO:0000256" key="1">
    <source>
        <dbReference type="ARBA" id="ARBA00006484"/>
    </source>
</evidence>
<proteinExistence type="inferred from homology"/>
<dbReference type="SUPFAM" id="SSF51735">
    <property type="entry name" value="NAD(P)-binding Rossmann-fold domains"/>
    <property type="match status" value="1"/>
</dbReference>
<dbReference type="PROSITE" id="PS51747">
    <property type="entry name" value="CYT_DCMP_DEAMINASES_2"/>
    <property type="match status" value="1"/>
</dbReference>
<keyword evidence="2" id="KW-0732">Signal</keyword>
<protein>
    <submittedName>
        <fullName evidence="4">Short chain dehydrogenase</fullName>
    </submittedName>
</protein>
<dbReference type="InterPro" id="IPR002347">
    <property type="entry name" value="SDR_fam"/>
</dbReference>
<name>A0A1F8AEH0_9EURO</name>
<dbReference type="Gene3D" id="3.40.50.720">
    <property type="entry name" value="NAD(P)-binding Rossmann-like Domain"/>
    <property type="match status" value="1"/>
</dbReference>
<dbReference type="InterPro" id="IPR016193">
    <property type="entry name" value="Cytidine_deaminase-like"/>
</dbReference>
<feature type="signal peptide" evidence="2">
    <location>
        <begin position="1"/>
        <end position="20"/>
    </location>
</feature>
<sequence length="508" mass="55324">MHLFTLPLAILLCFFQTTLSSTIPDSSLIASNIPFPTRAYWMRRANEALGELSGSPCPFAAFGTAVVNHTDTDGLGDLICIGINQNRQTGNPSLHGEIAAITNCTAILTDPHGRFRLTASEAQAAFVDLTLYTNAESCPMCASAIRWAGFKEYVYGTSINTLVRKGWAQIHISSLEVFQASLDLSSQTLLMGDVLANETDPYFLWQFDPAYPCPDGCSRSGNGSRCRVSASNELNANRVKQTEMPSNPIVLITGANTGLGLETVKALLRSSKAYTILLGGRSLDKANAAAKGVQEEYPQSCSVVKTIQVDVEYDDSITRASEYVANEYGRVDILINNAGALLDSQFYSGNLTMREMWNTSWNVNTVGAHILTHTFIPLLLKSSNPRLLFITSGTSALGETEDTSYRFNKSPAKGWPKEEPSFGAYRSSKTGMNMMVCEWVRILREDGVKIFGISPGFLATGLGGDVELNKKLGALDPTIGAEFVRDVVEGCRDQDTGKVIRRDATQPW</sequence>
<dbReference type="STRING" id="109264.A0A1F8AEH0"/>
<dbReference type="Gene3D" id="3.40.140.10">
    <property type="entry name" value="Cytidine Deaminase, domain 2"/>
    <property type="match status" value="1"/>
</dbReference>
<dbReference type="AlphaFoldDB" id="A0A1F8AEH0"/>
<accession>A0A1F8AEH0</accession>
<dbReference type="GO" id="GO:0005737">
    <property type="term" value="C:cytoplasm"/>
    <property type="evidence" value="ECO:0007669"/>
    <property type="project" value="TreeGrafter"/>
</dbReference>
<dbReference type="Pfam" id="PF00383">
    <property type="entry name" value="dCMP_cyt_deam_1"/>
    <property type="match status" value="1"/>
</dbReference>
<keyword evidence="5" id="KW-1185">Reference proteome</keyword>
<feature type="domain" description="CMP/dCMP-type deaminase" evidence="3">
    <location>
        <begin position="37"/>
        <end position="178"/>
    </location>
</feature>
<evidence type="ECO:0000259" key="3">
    <source>
        <dbReference type="PROSITE" id="PS51747"/>
    </source>
</evidence>
<dbReference type="InterPro" id="IPR036291">
    <property type="entry name" value="NAD(P)-bd_dom_sf"/>
</dbReference>
<organism evidence="4 5">
    <name type="scientific">Aspergillus bombycis</name>
    <dbReference type="NCBI Taxonomy" id="109264"/>
    <lineage>
        <taxon>Eukaryota</taxon>
        <taxon>Fungi</taxon>
        <taxon>Dikarya</taxon>
        <taxon>Ascomycota</taxon>
        <taxon>Pezizomycotina</taxon>
        <taxon>Eurotiomycetes</taxon>
        <taxon>Eurotiomycetidae</taxon>
        <taxon>Eurotiales</taxon>
        <taxon>Aspergillaceae</taxon>
        <taxon>Aspergillus</taxon>
    </lineage>
</organism>
<dbReference type="PANTHER" id="PTHR43544:SF32">
    <property type="entry name" value="CHAIN DEHYDROGENASE, PUTATIVE (AFU_ORTHOLOGUE AFUA_5G01530)-RELATED"/>
    <property type="match status" value="1"/>
</dbReference>
<dbReference type="Pfam" id="PF00106">
    <property type="entry name" value="adh_short"/>
    <property type="match status" value="1"/>
</dbReference>
<reference evidence="4 5" key="1">
    <citation type="journal article" date="2016" name="Genome Biol. Evol.">
        <title>Draft genome sequence of an aflatoxigenic Aspergillus species, A. bombycis.</title>
        <authorList>
            <person name="Moore G.G."/>
            <person name="Mack B.M."/>
            <person name="Beltz S.B."/>
            <person name="Gilbert M.K."/>
        </authorList>
    </citation>
    <scope>NUCLEOTIDE SEQUENCE [LARGE SCALE GENOMIC DNA]</scope>
    <source>
        <strain evidence="5">NRRL 26010</strain>
    </source>
</reference>